<sequence length="71" mass="7620">MIVTDALTLATKINNYDIDATAGGLWTSTTIYEVTVPAGKRWFLIGGVVNRAVSATLTGRVFNAADKPLYD</sequence>
<dbReference type="AlphaFoldDB" id="X1B2Q9"/>
<proteinExistence type="predicted"/>
<protein>
    <submittedName>
        <fullName evidence="1">Uncharacterized protein</fullName>
    </submittedName>
</protein>
<name>X1B2Q9_9ZZZZ</name>
<reference evidence="1" key="1">
    <citation type="journal article" date="2014" name="Front. Microbiol.">
        <title>High frequency of phylogenetically diverse reductive dehalogenase-homologous genes in deep subseafloor sedimentary metagenomes.</title>
        <authorList>
            <person name="Kawai M."/>
            <person name="Futagami T."/>
            <person name="Toyoda A."/>
            <person name="Takaki Y."/>
            <person name="Nishi S."/>
            <person name="Hori S."/>
            <person name="Arai W."/>
            <person name="Tsubouchi T."/>
            <person name="Morono Y."/>
            <person name="Uchiyama I."/>
            <person name="Ito T."/>
            <person name="Fujiyama A."/>
            <person name="Inagaki F."/>
            <person name="Takami H."/>
        </authorList>
    </citation>
    <scope>NUCLEOTIDE SEQUENCE</scope>
    <source>
        <strain evidence="1">Expedition CK06-06</strain>
    </source>
</reference>
<gene>
    <name evidence="1" type="ORF">S01H4_30729</name>
</gene>
<organism evidence="1">
    <name type="scientific">marine sediment metagenome</name>
    <dbReference type="NCBI Taxonomy" id="412755"/>
    <lineage>
        <taxon>unclassified sequences</taxon>
        <taxon>metagenomes</taxon>
        <taxon>ecological metagenomes</taxon>
    </lineage>
</organism>
<accession>X1B2Q9</accession>
<dbReference type="EMBL" id="BART01015888">
    <property type="protein sequence ID" value="GAG75607.1"/>
    <property type="molecule type" value="Genomic_DNA"/>
</dbReference>
<evidence type="ECO:0000313" key="1">
    <source>
        <dbReference type="EMBL" id="GAG75607.1"/>
    </source>
</evidence>
<comment type="caution">
    <text evidence="1">The sequence shown here is derived from an EMBL/GenBank/DDBJ whole genome shotgun (WGS) entry which is preliminary data.</text>
</comment>